<evidence type="ECO:0000313" key="1">
    <source>
        <dbReference type="EMBL" id="GAT35590.1"/>
    </source>
</evidence>
<dbReference type="STRING" id="690879.TSACC_3661"/>
<gene>
    <name evidence="1" type="ORF">TSACC_3661</name>
</gene>
<protein>
    <submittedName>
        <fullName evidence="1">Uncharacterized protein</fullName>
    </submittedName>
</protein>
<keyword evidence="2" id="KW-1185">Reference proteome</keyword>
<name>A0A146GE65_TERSA</name>
<organism evidence="1 2">
    <name type="scientific">Terrimicrobium sacchariphilum</name>
    <dbReference type="NCBI Taxonomy" id="690879"/>
    <lineage>
        <taxon>Bacteria</taxon>
        <taxon>Pseudomonadati</taxon>
        <taxon>Verrucomicrobiota</taxon>
        <taxon>Terrimicrobiia</taxon>
        <taxon>Terrimicrobiales</taxon>
        <taxon>Terrimicrobiaceae</taxon>
        <taxon>Terrimicrobium</taxon>
    </lineage>
</organism>
<reference evidence="2" key="1">
    <citation type="journal article" date="2017" name="Genome Announc.">
        <title>Draft Genome Sequence of Terrimicrobium sacchariphilum NM-5T, a Facultative Anaerobic Soil Bacterium of the Class Spartobacteria.</title>
        <authorList>
            <person name="Qiu Y.L."/>
            <person name="Tourlousse D.M."/>
            <person name="Matsuura N."/>
            <person name="Ohashi A."/>
            <person name="Sekiguchi Y."/>
        </authorList>
    </citation>
    <scope>NUCLEOTIDE SEQUENCE [LARGE SCALE GENOMIC DNA]</scope>
    <source>
        <strain evidence="2">NM-5</strain>
    </source>
</reference>
<proteinExistence type="predicted"/>
<dbReference type="AlphaFoldDB" id="A0A146GE65"/>
<dbReference type="InParanoid" id="A0A146GE65"/>
<accession>A0A146GE65</accession>
<dbReference type="EMBL" id="BDCO01000003">
    <property type="protein sequence ID" value="GAT35590.1"/>
    <property type="molecule type" value="Genomic_DNA"/>
</dbReference>
<sequence length="69" mass="7508">MVGASDMVCPMWLANLPNMKREIRIPLALKIAAMVWKLKEEDLAERVLARVTGAQAFEVAKAIKAGGGK</sequence>
<evidence type="ECO:0000313" key="2">
    <source>
        <dbReference type="Proteomes" id="UP000076023"/>
    </source>
</evidence>
<comment type="caution">
    <text evidence="1">The sequence shown here is derived from an EMBL/GenBank/DDBJ whole genome shotgun (WGS) entry which is preliminary data.</text>
</comment>
<dbReference type="Proteomes" id="UP000076023">
    <property type="component" value="Unassembled WGS sequence"/>
</dbReference>